<dbReference type="RefSeq" id="WP_092995575.1">
    <property type="nucleotide sequence ID" value="NZ_FMWD01000005.1"/>
</dbReference>
<name>A0A1G5QAW7_9GAMM</name>
<evidence type="ECO:0000256" key="1">
    <source>
        <dbReference type="SAM" id="MobiDB-lite"/>
    </source>
</evidence>
<dbReference type="Gene3D" id="3.30.420.10">
    <property type="entry name" value="Ribonuclease H-like superfamily/Ribonuclease H"/>
    <property type="match status" value="1"/>
</dbReference>
<evidence type="ECO:0000259" key="2">
    <source>
        <dbReference type="Pfam" id="PF10108"/>
    </source>
</evidence>
<dbReference type="InterPro" id="IPR012337">
    <property type="entry name" value="RNaseH-like_sf"/>
</dbReference>
<dbReference type="CDD" id="cd05782">
    <property type="entry name" value="DNA_polB_like1_exo"/>
    <property type="match status" value="1"/>
</dbReference>
<dbReference type="InterPro" id="IPR036397">
    <property type="entry name" value="RNaseH_sf"/>
</dbReference>
<evidence type="ECO:0000313" key="3">
    <source>
        <dbReference type="EMBL" id="SCZ59015.1"/>
    </source>
</evidence>
<dbReference type="STRING" id="415747.SAMN03097708_01767"/>
<dbReference type="Proteomes" id="UP000199648">
    <property type="component" value="Unassembled WGS sequence"/>
</dbReference>
<feature type="domain" description="Predicted 3'-5' exonuclease PolB-like" evidence="2">
    <location>
        <begin position="45"/>
        <end position="255"/>
    </location>
</feature>
<sequence length="276" mass="32019">MNVLVFDIETIPDVDGGRRLYDLDGLSDKEVANILFHKRRQQTGNEFLRLHLHRVVAISAVLRHGEDQFKVWSLGDPDASEKELVQRFYDGLDRFTPTLVSWNGSGFDLPVLHYRALVHGIQAPRYWDSGDDDREFRWNNYLNRYHSRHLDLMDVLAAYQPRANAPLDEIATLLGFPGKMGMSGAKVWDTFQAGDIEDIRNYCETDVLNTYLVYLRFELMRGQLMPQAYEAECRRVREKLEEEGKPHFREFLAHWKSPPEPSPSLGTTENTECSRD</sequence>
<dbReference type="InterPro" id="IPR019288">
    <property type="entry name" value="3'-5'_exonuclease_PolB-like"/>
</dbReference>
<protein>
    <recommendedName>
        <fullName evidence="2">Predicted 3'-5' exonuclease PolB-like domain-containing protein</fullName>
    </recommendedName>
</protein>
<proteinExistence type="predicted"/>
<dbReference type="Pfam" id="PF10108">
    <property type="entry name" value="DNA_pol_B_exo2"/>
    <property type="match status" value="1"/>
</dbReference>
<dbReference type="EMBL" id="FMWD01000005">
    <property type="protein sequence ID" value="SCZ59015.1"/>
    <property type="molecule type" value="Genomic_DNA"/>
</dbReference>
<gene>
    <name evidence="3" type="ORF">SAMN03097708_01767</name>
</gene>
<feature type="region of interest" description="Disordered" evidence="1">
    <location>
        <begin position="251"/>
        <end position="276"/>
    </location>
</feature>
<reference evidence="3 4" key="1">
    <citation type="submission" date="2016-10" db="EMBL/GenBank/DDBJ databases">
        <authorList>
            <person name="de Groot N.N."/>
        </authorList>
    </citation>
    <scope>NUCLEOTIDE SEQUENCE [LARGE SCALE GENOMIC DNA]</scope>
    <source>
        <strain evidence="3 4">HLD2</strain>
    </source>
</reference>
<dbReference type="GO" id="GO:0003676">
    <property type="term" value="F:nucleic acid binding"/>
    <property type="evidence" value="ECO:0007669"/>
    <property type="project" value="InterPro"/>
</dbReference>
<dbReference type="SUPFAM" id="SSF53098">
    <property type="entry name" value="Ribonuclease H-like"/>
    <property type="match status" value="1"/>
</dbReference>
<dbReference type="OrthoDB" id="13288at2"/>
<accession>A0A1G5QAW7</accession>
<feature type="compositionally biased region" description="Polar residues" evidence="1">
    <location>
        <begin position="264"/>
        <end position="276"/>
    </location>
</feature>
<evidence type="ECO:0000313" key="4">
    <source>
        <dbReference type="Proteomes" id="UP000199648"/>
    </source>
</evidence>
<dbReference type="AlphaFoldDB" id="A0A1G5QAW7"/>
<keyword evidence="4" id="KW-1185">Reference proteome</keyword>
<organism evidence="3 4">
    <name type="scientific">Thiohalomonas denitrificans</name>
    <dbReference type="NCBI Taxonomy" id="415747"/>
    <lineage>
        <taxon>Bacteria</taxon>
        <taxon>Pseudomonadati</taxon>
        <taxon>Pseudomonadota</taxon>
        <taxon>Gammaproteobacteria</taxon>
        <taxon>Thiohalomonadales</taxon>
        <taxon>Thiohalomonadaceae</taxon>
        <taxon>Thiohalomonas</taxon>
    </lineage>
</organism>